<dbReference type="GO" id="GO:0005739">
    <property type="term" value="C:mitochondrion"/>
    <property type="evidence" value="ECO:0007669"/>
    <property type="project" value="UniProtKB-SubCell"/>
</dbReference>
<keyword evidence="6" id="KW-0809">Transit peptide</keyword>
<evidence type="ECO:0000256" key="1">
    <source>
        <dbReference type="ARBA" id="ARBA00004173"/>
    </source>
</evidence>
<evidence type="ECO:0000259" key="10">
    <source>
        <dbReference type="PROSITE" id="PS51722"/>
    </source>
</evidence>
<proteinExistence type="inferred from homology"/>
<dbReference type="CDD" id="cd03697">
    <property type="entry name" value="EFTU_II"/>
    <property type="match status" value="1"/>
</dbReference>
<evidence type="ECO:0000256" key="9">
    <source>
        <dbReference type="RuleBase" id="RU000325"/>
    </source>
</evidence>
<dbReference type="InterPro" id="IPR004160">
    <property type="entry name" value="Transl_elong_EFTu/EF1A_C"/>
</dbReference>
<evidence type="ECO:0000313" key="12">
    <source>
        <dbReference type="Proteomes" id="UP001309876"/>
    </source>
</evidence>
<dbReference type="PANTHER" id="PTHR43721">
    <property type="entry name" value="ELONGATION FACTOR TU-RELATED"/>
    <property type="match status" value="1"/>
</dbReference>
<dbReference type="InterPro" id="IPR009000">
    <property type="entry name" value="Transl_B-barrel_sf"/>
</dbReference>
<dbReference type="SUPFAM" id="SSF50465">
    <property type="entry name" value="EF-Tu/eEF-1alpha/eIF2-gamma C-terminal domain"/>
    <property type="match status" value="1"/>
</dbReference>
<dbReference type="Pfam" id="PF03143">
    <property type="entry name" value="GTP_EFTU_D3"/>
    <property type="match status" value="1"/>
</dbReference>
<keyword evidence="8 9" id="KW-0342">GTP-binding</keyword>
<comment type="similarity">
    <text evidence="2 9">Belongs to the TRAFAC class translation factor GTPase superfamily. Classic translation factor GTPase family. EF-Tu/EF-1A subfamily.</text>
</comment>
<dbReference type="Proteomes" id="UP001309876">
    <property type="component" value="Unassembled WGS sequence"/>
</dbReference>
<keyword evidence="3 9" id="KW-0547">Nucleotide-binding</keyword>
<organism evidence="11 12">
    <name type="scientific">Lithohypha guttulata</name>
    <dbReference type="NCBI Taxonomy" id="1690604"/>
    <lineage>
        <taxon>Eukaryota</taxon>
        <taxon>Fungi</taxon>
        <taxon>Dikarya</taxon>
        <taxon>Ascomycota</taxon>
        <taxon>Pezizomycotina</taxon>
        <taxon>Eurotiomycetes</taxon>
        <taxon>Chaetothyriomycetidae</taxon>
        <taxon>Chaetothyriales</taxon>
        <taxon>Trichomeriaceae</taxon>
        <taxon>Lithohypha</taxon>
    </lineage>
</organism>
<dbReference type="NCBIfam" id="NF009372">
    <property type="entry name" value="PRK12735.1"/>
    <property type="match status" value="1"/>
</dbReference>
<dbReference type="InterPro" id="IPR041709">
    <property type="entry name" value="EF-Tu_GTP-bd"/>
</dbReference>
<comment type="subcellular location">
    <subcellularLocation>
        <location evidence="1">Mitochondrion</location>
    </subcellularLocation>
</comment>
<dbReference type="AlphaFoldDB" id="A0AAN7SXP1"/>
<dbReference type="GO" id="GO:0070125">
    <property type="term" value="P:mitochondrial translational elongation"/>
    <property type="evidence" value="ECO:0007669"/>
    <property type="project" value="TreeGrafter"/>
</dbReference>
<dbReference type="Gene3D" id="2.40.30.10">
    <property type="entry name" value="Translation factors"/>
    <property type="match status" value="2"/>
</dbReference>
<dbReference type="SUPFAM" id="SSF52540">
    <property type="entry name" value="P-loop containing nucleoside triphosphate hydrolases"/>
    <property type="match status" value="1"/>
</dbReference>
<name>A0AAN7SXP1_9EURO</name>
<dbReference type="InterPro" id="IPR050055">
    <property type="entry name" value="EF-Tu_GTPase"/>
</dbReference>
<dbReference type="CDD" id="cd01884">
    <property type="entry name" value="EF_Tu"/>
    <property type="match status" value="1"/>
</dbReference>
<dbReference type="NCBIfam" id="TIGR00231">
    <property type="entry name" value="small_GTP"/>
    <property type="match status" value="1"/>
</dbReference>
<dbReference type="Pfam" id="PF00009">
    <property type="entry name" value="GTP_EFTU"/>
    <property type="match status" value="1"/>
</dbReference>
<dbReference type="FunFam" id="2.40.30.10:FF:000001">
    <property type="entry name" value="Elongation factor Tu"/>
    <property type="match status" value="1"/>
</dbReference>
<dbReference type="PANTHER" id="PTHR43721:SF36">
    <property type="entry name" value="ELONGATION FACTOR TU, MITOCHONDRIAL"/>
    <property type="match status" value="1"/>
</dbReference>
<dbReference type="SUPFAM" id="SSF50447">
    <property type="entry name" value="Translation proteins"/>
    <property type="match status" value="1"/>
</dbReference>
<comment type="function">
    <text evidence="9">This protein promotes the GTP-dependent binding of aminoacyl-tRNA to the A-site of ribosomes during protein biosynthesis.</text>
</comment>
<dbReference type="Pfam" id="PF03144">
    <property type="entry name" value="GTP_EFTU_D2"/>
    <property type="match status" value="1"/>
</dbReference>
<evidence type="ECO:0000256" key="4">
    <source>
        <dbReference type="ARBA" id="ARBA00022768"/>
    </source>
</evidence>
<dbReference type="FunFam" id="3.40.50.300:FF:000003">
    <property type="entry name" value="Elongation factor Tu"/>
    <property type="match status" value="1"/>
</dbReference>
<reference evidence="11 12" key="1">
    <citation type="submission" date="2023-08" db="EMBL/GenBank/DDBJ databases">
        <title>Black Yeasts Isolated from many extreme environments.</title>
        <authorList>
            <person name="Coleine C."/>
            <person name="Stajich J.E."/>
            <person name="Selbmann L."/>
        </authorList>
    </citation>
    <scope>NUCLEOTIDE SEQUENCE [LARGE SCALE GENOMIC DNA]</scope>
    <source>
        <strain evidence="11 12">CCFEE 5910</strain>
    </source>
</reference>
<dbReference type="InterPro" id="IPR004161">
    <property type="entry name" value="EFTu-like_2"/>
</dbReference>
<gene>
    <name evidence="11" type="primary">TUF1</name>
    <name evidence="11" type="ORF">LTR05_006310</name>
</gene>
<evidence type="ECO:0000256" key="5">
    <source>
        <dbReference type="ARBA" id="ARBA00022917"/>
    </source>
</evidence>
<keyword evidence="7" id="KW-0496">Mitochondrion</keyword>
<dbReference type="InterPro" id="IPR027417">
    <property type="entry name" value="P-loop_NTPase"/>
</dbReference>
<dbReference type="GO" id="GO:0005525">
    <property type="term" value="F:GTP binding"/>
    <property type="evidence" value="ECO:0007669"/>
    <property type="project" value="UniProtKB-UniRule"/>
</dbReference>
<evidence type="ECO:0000256" key="3">
    <source>
        <dbReference type="ARBA" id="ARBA00022741"/>
    </source>
</evidence>
<keyword evidence="12" id="KW-1185">Reference proteome</keyword>
<keyword evidence="5" id="KW-0648">Protein biosynthesis</keyword>
<dbReference type="GO" id="GO:0003746">
    <property type="term" value="F:translation elongation factor activity"/>
    <property type="evidence" value="ECO:0007669"/>
    <property type="project" value="UniProtKB-UniRule"/>
</dbReference>
<dbReference type="NCBIfam" id="NF009373">
    <property type="entry name" value="PRK12736.1"/>
    <property type="match status" value="1"/>
</dbReference>
<dbReference type="NCBIfam" id="TIGR00485">
    <property type="entry name" value="EF-Tu"/>
    <property type="match status" value="1"/>
</dbReference>
<dbReference type="CDD" id="cd03707">
    <property type="entry name" value="EFTU_III"/>
    <property type="match status" value="1"/>
</dbReference>
<dbReference type="EMBL" id="JAVRRJ010000006">
    <property type="protein sequence ID" value="KAK5083804.1"/>
    <property type="molecule type" value="Genomic_DNA"/>
</dbReference>
<dbReference type="Gene3D" id="3.40.50.300">
    <property type="entry name" value="P-loop containing nucleotide triphosphate hydrolases"/>
    <property type="match status" value="1"/>
</dbReference>
<dbReference type="NCBIfam" id="NF000766">
    <property type="entry name" value="PRK00049.1"/>
    <property type="match status" value="1"/>
</dbReference>
<dbReference type="RefSeq" id="XP_064756057.1">
    <property type="nucleotide sequence ID" value="XM_064897107.1"/>
</dbReference>
<feature type="domain" description="Tr-type G" evidence="10">
    <location>
        <begin position="49"/>
        <end position="245"/>
    </location>
</feature>
<dbReference type="GeneID" id="90022426"/>
<dbReference type="PROSITE" id="PS00301">
    <property type="entry name" value="G_TR_1"/>
    <property type="match status" value="1"/>
</dbReference>
<keyword evidence="4 9" id="KW-0251">Elongation factor</keyword>
<evidence type="ECO:0000256" key="6">
    <source>
        <dbReference type="ARBA" id="ARBA00022946"/>
    </source>
</evidence>
<dbReference type="InterPro" id="IPR004541">
    <property type="entry name" value="Transl_elong_EFTu/EF1A_bac/org"/>
</dbReference>
<dbReference type="HAMAP" id="MF_00118_B">
    <property type="entry name" value="EF_Tu_B"/>
    <property type="match status" value="1"/>
</dbReference>
<sequence length="440" mass="48556">MTFARSLNALVRSSRIAAQSSTHVNPVNSVFGQNRILARNYAAQFQRTKPHVNIGTIGHVDHGKTTLTAAITKRQAEKGYAKFLEYGAIDKAPEERKRGITISTAHIEYETDNRHYSHVDCPGHADYIKNMITGAASMDGAVVVVAAGDGQMPQTREHLLLARQVGVQKIVVFVNKVDTIEDQEMLELVEMEMRELLSHYGFEGDDTPIIFGSALMALEGKRSEIGVEKIDELLKSVDEWIPTPERDLDKPFLMSIEETFSISGRGTVCSGRVERGVLKRDSEVEIVGRTKTPIKTKVTDIETFKKSCEESRAGDNSGLLLRGVKKDDVKRGMVIAIPGTVKPHTQFMVSMYVLTEEEGGRKSGFGQNYRPVIFLKTADEAASLAWPEGVEDTGKMVMPGDNVEMVITTHHPVAAEAGQRFNIREGGRTVATGLITRIMK</sequence>
<comment type="caution">
    <text evidence="11">The sequence shown here is derived from an EMBL/GenBank/DDBJ whole genome shotgun (WGS) entry which is preliminary data.</text>
</comment>
<dbReference type="PROSITE" id="PS51722">
    <property type="entry name" value="G_TR_2"/>
    <property type="match status" value="1"/>
</dbReference>
<dbReference type="InterPro" id="IPR009001">
    <property type="entry name" value="Transl_elong_EF1A/Init_IF2_C"/>
</dbReference>
<dbReference type="InterPro" id="IPR031157">
    <property type="entry name" value="G_TR_CS"/>
</dbReference>
<accession>A0AAN7SXP1</accession>
<evidence type="ECO:0000313" key="11">
    <source>
        <dbReference type="EMBL" id="KAK5083804.1"/>
    </source>
</evidence>
<dbReference type="GO" id="GO:0003924">
    <property type="term" value="F:GTPase activity"/>
    <property type="evidence" value="ECO:0007669"/>
    <property type="project" value="UniProtKB-UniRule"/>
</dbReference>
<dbReference type="PRINTS" id="PR00315">
    <property type="entry name" value="ELONGATNFCT"/>
</dbReference>
<protein>
    <recommendedName>
        <fullName evidence="9">Elongation factor Tu</fullName>
    </recommendedName>
</protein>
<evidence type="ECO:0000256" key="2">
    <source>
        <dbReference type="ARBA" id="ARBA00007249"/>
    </source>
</evidence>
<evidence type="ECO:0000256" key="7">
    <source>
        <dbReference type="ARBA" id="ARBA00023128"/>
    </source>
</evidence>
<dbReference type="InterPro" id="IPR000795">
    <property type="entry name" value="T_Tr_GTP-bd_dom"/>
</dbReference>
<dbReference type="InterPro" id="IPR005225">
    <property type="entry name" value="Small_GTP-bd"/>
</dbReference>
<dbReference type="InterPro" id="IPR033720">
    <property type="entry name" value="EFTU_2"/>
</dbReference>
<evidence type="ECO:0000256" key="8">
    <source>
        <dbReference type="ARBA" id="ARBA00023134"/>
    </source>
</evidence>